<reference evidence="2" key="1">
    <citation type="submission" date="2021-01" db="EMBL/GenBank/DDBJ databases">
        <title>Genome public.</title>
        <authorList>
            <person name="Liu C."/>
            <person name="Sun Q."/>
        </authorList>
    </citation>
    <scope>NUCLEOTIDE SEQUENCE [LARGE SCALE GENOMIC DNA]</scope>
    <source>
        <strain evidence="2">YIM B02505</strain>
    </source>
</reference>
<comment type="caution">
    <text evidence="1">The sequence shown here is derived from an EMBL/GenBank/DDBJ whole genome shotgun (WGS) entry which is preliminary data.</text>
</comment>
<evidence type="ECO:0000313" key="2">
    <source>
        <dbReference type="Proteomes" id="UP000596739"/>
    </source>
</evidence>
<evidence type="ECO:0000313" key="1">
    <source>
        <dbReference type="EMBL" id="MBK1809993.1"/>
    </source>
</evidence>
<gene>
    <name evidence="1" type="ORF">JHL18_04965</name>
</gene>
<keyword evidence="2" id="KW-1185">Reference proteome</keyword>
<proteinExistence type="predicted"/>
<name>A0ABS1EKU5_9CLOT</name>
<dbReference type="Proteomes" id="UP000596739">
    <property type="component" value="Unassembled WGS sequence"/>
</dbReference>
<dbReference type="EMBL" id="JAENHN010000010">
    <property type="protein sequence ID" value="MBK1809993.1"/>
    <property type="molecule type" value="Genomic_DNA"/>
</dbReference>
<sequence length="117" mass="13306">MSISFVIANTIEEASNNVESIDLEDEINEFLYENREYFGEDISILLKIDPYDDKVFELDELPILIDACILITNKANKIVESSIRRVKIEDIIYFAGGLIEMCRAAIKNNKTIVTLGD</sequence>
<accession>A0ABS1EKU5</accession>
<dbReference type="RefSeq" id="WP_200266722.1">
    <property type="nucleotide sequence ID" value="NZ_JAENHN010000010.1"/>
</dbReference>
<organism evidence="1 2">
    <name type="scientific">Clostridium yunnanense</name>
    <dbReference type="NCBI Taxonomy" id="2800325"/>
    <lineage>
        <taxon>Bacteria</taxon>
        <taxon>Bacillati</taxon>
        <taxon>Bacillota</taxon>
        <taxon>Clostridia</taxon>
        <taxon>Eubacteriales</taxon>
        <taxon>Clostridiaceae</taxon>
        <taxon>Clostridium</taxon>
    </lineage>
</organism>
<protein>
    <submittedName>
        <fullName evidence="1">Uncharacterized protein</fullName>
    </submittedName>
</protein>